<comment type="catalytic activity">
    <reaction evidence="6">
        <text>(2S)-2-hydroxy-3-oxobutyl phosphate + 5-amino-6-(D-ribitylamino)uracil = 6,7-dimethyl-8-(1-D-ribityl)lumazine + phosphate + 2 H2O + H(+)</text>
        <dbReference type="Rhea" id="RHEA:26152"/>
        <dbReference type="ChEBI" id="CHEBI:15377"/>
        <dbReference type="ChEBI" id="CHEBI:15378"/>
        <dbReference type="ChEBI" id="CHEBI:15934"/>
        <dbReference type="ChEBI" id="CHEBI:43474"/>
        <dbReference type="ChEBI" id="CHEBI:58201"/>
        <dbReference type="ChEBI" id="CHEBI:58830"/>
        <dbReference type="EC" id="2.5.1.78"/>
    </reaction>
</comment>
<evidence type="ECO:0000313" key="7">
    <source>
        <dbReference type="EMBL" id="CAL0306068.1"/>
    </source>
</evidence>
<keyword evidence="5" id="KW-0808">Transferase</keyword>
<comment type="similarity">
    <text evidence="2">Belongs to the DMRL synthase family.</text>
</comment>
<dbReference type="EC" id="2.5.1.78" evidence="3"/>
<evidence type="ECO:0000256" key="5">
    <source>
        <dbReference type="ARBA" id="ARBA00022679"/>
    </source>
</evidence>
<comment type="caution">
    <text evidence="7">The sequence shown here is derived from an EMBL/GenBank/DDBJ whole genome shotgun (WGS) entry which is preliminary data.</text>
</comment>
<gene>
    <name evidence="7" type="ORF">LLUT_LOCUS7128</name>
</gene>
<dbReference type="PANTHER" id="PTHR21058">
    <property type="entry name" value="6,7-DIMETHYL-8-RIBITYLLUMAZINE SYNTHASE DMRL SYNTHASE LUMAZINE SYNTHASE"/>
    <property type="match status" value="1"/>
</dbReference>
<dbReference type="InterPro" id="IPR034964">
    <property type="entry name" value="LS"/>
</dbReference>
<accession>A0AAV1WAN5</accession>
<evidence type="ECO:0000256" key="2">
    <source>
        <dbReference type="ARBA" id="ARBA00007424"/>
    </source>
</evidence>
<keyword evidence="8" id="KW-1185">Reference proteome</keyword>
<comment type="pathway">
    <text evidence="1">Cofactor biosynthesis; riboflavin biosynthesis; riboflavin from 2-hydroxy-3-oxobutyl phosphate and 5-amino-6-(D-ribitylamino)uracil: step 1/2.</text>
</comment>
<dbReference type="InterPro" id="IPR036467">
    <property type="entry name" value="LS/RS_sf"/>
</dbReference>
<evidence type="ECO:0000256" key="6">
    <source>
        <dbReference type="ARBA" id="ARBA00048785"/>
    </source>
</evidence>
<dbReference type="EMBL" id="CAXHTB010000005">
    <property type="protein sequence ID" value="CAL0306068.1"/>
    <property type="molecule type" value="Genomic_DNA"/>
</dbReference>
<keyword evidence="4" id="KW-0686">Riboflavin biosynthesis</keyword>
<dbReference type="AlphaFoldDB" id="A0AAV1WAN5"/>
<dbReference type="SUPFAM" id="SSF52121">
    <property type="entry name" value="Lumazine synthase"/>
    <property type="match status" value="1"/>
</dbReference>
<dbReference type="GO" id="GO:0009231">
    <property type="term" value="P:riboflavin biosynthetic process"/>
    <property type="evidence" value="ECO:0007669"/>
    <property type="project" value="UniProtKB-KW"/>
</dbReference>
<dbReference type="Pfam" id="PF00885">
    <property type="entry name" value="DMRL_synthase"/>
    <property type="match status" value="1"/>
</dbReference>
<dbReference type="PANTHER" id="PTHR21058:SF0">
    <property type="entry name" value="6,7-DIMETHYL-8-RIBITYLLUMAZINE SYNTHASE"/>
    <property type="match status" value="1"/>
</dbReference>
<dbReference type="InterPro" id="IPR002180">
    <property type="entry name" value="LS/RS"/>
</dbReference>
<dbReference type="GO" id="GO:0009349">
    <property type="term" value="C:riboflavin synthase complex"/>
    <property type="evidence" value="ECO:0007669"/>
    <property type="project" value="InterPro"/>
</dbReference>
<sequence length="78" mass="8325">MALSVSMDSFLCNHQSQLGFVHHDGQLHSFGVPCIFGVLTCDNLDQAINRAGGKSGNKGAEAALTAIEMASLFEHHLK</sequence>
<evidence type="ECO:0000313" key="8">
    <source>
        <dbReference type="Proteomes" id="UP001497480"/>
    </source>
</evidence>
<dbReference type="GO" id="GO:0000906">
    <property type="term" value="F:6,7-dimethyl-8-ribityllumazine synthase activity"/>
    <property type="evidence" value="ECO:0007669"/>
    <property type="project" value="UniProtKB-EC"/>
</dbReference>
<evidence type="ECO:0000256" key="3">
    <source>
        <dbReference type="ARBA" id="ARBA00012664"/>
    </source>
</evidence>
<reference evidence="7 8" key="1">
    <citation type="submission" date="2024-03" db="EMBL/GenBank/DDBJ databases">
        <authorList>
            <person name="Martinez-Hernandez J."/>
        </authorList>
    </citation>
    <scope>NUCLEOTIDE SEQUENCE [LARGE SCALE GENOMIC DNA]</scope>
</reference>
<protein>
    <recommendedName>
        <fullName evidence="3">6,7-dimethyl-8-ribityllumazine synthase</fullName>
        <ecNumber evidence="3">2.5.1.78</ecNumber>
    </recommendedName>
</protein>
<proteinExistence type="inferred from homology"/>
<dbReference type="Proteomes" id="UP001497480">
    <property type="component" value="Unassembled WGS sequence"/>
</dbReference>
<evidence type="ECO:0000256" key="4">
    <source>
        <dbReference type="ARBA" id="ARBA00022619"/>
    </source>
</evidence>
<organism evidence="7 8">
    <name type="scientific">Lupinus luteus</name>
    <name type="common">European yellow lupine</name>
    <dbReference type="NCBI Taxonomy" id="3873"/>
    <lineage>
        <taxon>Eukaryota</taxon>
        <taxon>Viridiplantae</taxon>
        <taxon>Streptophyta</taxon>
        <taxon>Embryophyta</taxon>
        <taxon>Tracheophyta</taxon>
        <taxon>Spermatophyta</taxon>
        <taxon>Magnoliopsida</taxon>
        <taxon>eudicotyledons</taxon>
        <taxon>Gunneridae</taxon>
        <taxon>Pentapetalae</taxon>
        <taxon>rosids</taxon>
        <taxon>fabids</taxon>
        <taxon>Fabales</taxon>
        <taxon>Fabaceae</taxon>
        <taxon>Papilionoideae</taxon>
        <taxon>50 kb inversion clade</taxon>
        <taxon>genistoids sensu lato</taxon>
        <taxon>core genistoids</taxon>
        <taxon>Genisteae</taxon>
        <taxon>Lupinus</taxon>
    </lineage>
</organism>
<dbReference type="Gene3D" id="3.40.50.960">
    <property type="entry name" value="Lumazine/riboflavin synthase"/>
    <property type="match status" value="1"/>
</dbReference>
<name>A0AAV1WAN5_LUPLU</name>
<evidence type="ECO:0000256" key="1">
    <source>
        <dbReference type="ARBA" id="ARBA00004917"/>
    </source>
</evidence>